<evidence type="ECO:0000313" key="4">
    <source>
        <dbReference type="Proteomes" id="UP001177023"/>
    </source>
</evidence>
<dbReference type="InterPro" id="IPR008197">
    <property type="entry name" value="WAP_dom"/>
</dbReference>
<protein>
    <recommendedName>
        <fullName evidence="2">WAP domain-containing protein</fullName>
    </recommendedName>
</protein>
<evidence type="ECO:0000313" key="3">
    <source>
        <dbReference type="EMBL" id="CAJ0559814.1"/>
    </source>
</evidence>
<dbReference type="AlphaFoldDB" id="A0AA36FRI6"/>
<dbReference type="PANTHER" id="PTHR36938:SF2">
    <property type="entry name" value="WAP DOMAIN-CONTAINING PROTEIN"/>
    <property type="match status" value="1"/>
</dbReference>
<evidence type="ECO:0000259" key="2">
    <source>
        <dbReference type="Pfam" id="PF00095"/>
    </source>
</evidence>
<dbReference type="Proteomes" id="UP001177023">
    <property type="component" value="Unassembled WGS sequence"/>
</dbReference>
<comment type="caution">
    <text evidence="3">The sequence shown here is derived from an EMBL/GenBank/DDBJ whole genome shotgun (WGS) entry which is preliminary data.</text>
</comment>
<dbReference type="PANTHER" id="PTHR36938">
    <property type="entry name" value="PROTEIN CBG26935"/>
    <property type="match status" value="1"/>
</dbReference>
<accession>A0AA36FRI6</accession>
<dbReference type="GO" id="GO:0005576">
    <property type="term" value="C:extracellular region"/>
    <property type="evidence" value="ECO:0007669"/>
    <property type="project" value="InterPro"/>
</dbReference>
<keyword evidence="1" id="KW-0732">Signal</keyword>
<reference evidence="3" key="1">
    <citation type="submission" date="2023-06" db="EMBL/GenBank/DDBJ databases">
        <authorList>
            <person name="Delattre M."/>
        </authorList>
    </citation>
    <scope>NUCLEOTIDE SEQUENCE</scope>
    <source>
        <strain evidence="3">AF72</strain>
    </source>
</reference>
<name>A0AA36FRI6_9BILA</name>
<proteinExistence type="predicted"/>
<feature type="chain" id="PRO_5041230021" description="WAP domain-containing protein" evidence="1">
    <location>
        <begin position="18"/>
        <end position="239"/>
    </location>
</feature>
<organism evidence="3 4">
    <name type="scientific">Mesorhabditis spiculigera</name>
    <dbReference type="NCBI Taxonomy" id="96644"/>
    <lineage>
        <taxon>Eukaryota</taxon>
        <taxon>Metazoa</taxon>
        <taxon>Ecdysozoa</taxon>
        <taxon>Nematoda</taxon>
        <taxon>Chromadorea</taxon>
        <taxon>Rhabditida</taxon>
        <taxon>Rhabditina</taxon>
        <taxon>Rhabditomorpha</taxon>
        <taxon>Rhabditoidea</taxon>
        <taxon>Rhabditidae</taxon>
        <taxon>Mesorhabditinae</taxon>
        <taxon>Mesorhabditis</taxon>
    </lineage>
</organism>
<keyword evidence="4" id="KW-1185">Reference proteome</keyword>
<feature type="signal peptide" evidence="1">
    <location>
        <begin position="1"/>
        <end position="17"/>
    </location>
</feature>
<sequence length="239" mass="26419">MLPRLLIFTMLYVAAQGSSVEWCDYWRLRGVARPECQQLQWSVQRDFNRPHPAAVDTYASSIPLCHVVTSMSQCARTGFCGSGLICWVGGQPCCANAKLNRQVGAPGISNGGQCPAAEDLQVVCRQKKSISWCNYDRDCHMTSSMHKCCPTACGYNMCIPARQPVDLISRMASSVAVPDQCPQLDDIPIWCRTPLNSGVSWCTQHSECRQTAVHTRVCCPTRCGYNVCLLKTGSRYIIA</sequence>
<gene>
    <name evidence="3" type="ORF">MSPICULIGERA_LOCUS1384</name>
</gene>
<feature type="non-terminal residue" evidence="3">
    <location>
        <position position="1"/>
    </location>
</feature>
<feature type="domain" description="WAP" evidence="2">
    <location>
        <begin position="112"/>
        <end position="160"/>
    </location>
</feature>
<dbReference type="EMBL" id="CATQJA010000382">
    <property type="protein sequence ID" value="CAJ0559814.1"/>
    <property type="molecule type" value="Genomic_DNA"/>
</dbReference>
<dbReference type="GO" id="GO:0030414">
    <property type="term" value="F:peptidase inhibitor activity"/>
    <property type="evidence" value="ECO:0007669"/>
    <property type="project" value="InterPro"/>
</dbReference>
<dbReference type="Pfam" id="PF00095">
    <property type="entry name" value="WAP"/>
    <property type="match status" value="1"/>
</dbReference>
<evidence type="ECO:0000256" key="1">
    <source>
        <dbReference type="SAM" id="SignalP"/>
    </source>
</evidence>